<dbReference type="Pfam" id="PF04588">
    <property type="entry name" value="HIG_1_N"/>
    <property type="match status" value="1"/>
</dbReference>
<feature type="compositionally biased region" description="Basic and acidic residues" evidence="5">
    <location>
        <begin position="7"/>
        <end position="20"/>
    </location>
</feature>
<dbReference type="Gene3D" id="6.10.140.1320">
    <property type="match status" value="1"/>
</dbReference>
<keyword evidence="4 6" id="KW-0472">Membrane</keyword>
<dbReference type="AlphaFoldDB" id="A0AAN8PSV4"/>
<dbReference type="InterPro" id="IPR050355">
    <property type="entry name" value="RCF1"/>
</dbReference>
<dbReference type="PANTHER" id="PTHR12297">
    <property type="entry name" value="HYPOXIA-INDUCBILE GENE 1 HIG1 -RELATED"/>
    <property type="match status" value="1"/>
</dbReference>
<feature type="domain" description="HIG1" evidence="7">
    <location>
        <begin position="30"/>
        <end position="116"/>
    </location>
</feature>
<dbReference type="PROSITE" id="PS51503">
    <property type="entry name" value="HIG1"/>
    <property type="match status" value="1"/>
</dbReference>
<evidence type="ECO:0000313" key="9">
    <source>
        <dbReference type="Proteomes" id="UP001347796"/>
    </source>
</evidence>
<organism evidence="8 9">
    <name type="scientific">Patella caerulea</name>
    <name type="common">Rayed Mediterranean limpet</name>
    <dbReference type="NCBI Taxonomy" id="87958"/>
    <lineage>
        <taxon>Eukaryota</taxon>
        <taxon>Metazoa</taxon>
        <taxon>Spiralia</taxon>
        <taxon>Lophotrochozoa</taxon>
        <taxon>Mollusca</taxon>
        <taxon>Gastropoda</taxon>
        <taxon>Patellogastropoda</taxon>
        <taxon>Patelloidea</taxon>
        <taxon>Patellidae</taxon>
        <taxon>Patella</taxon>
    </lineage>
</organism>
<keyword evidence="3 6" id="KW-1133">Transmembrane helix</keyword>
<accession>A0AAN8PSV4</accession>
<name>A0AAN8PSV4_PATCE</name>
<dbReference type="PANTHER" id="PTHR12297:SF18">
    <property type="entry name" value="HIG1 DOMAIN FAMILY MEMBER 2A"/>
    <property type="match status" value="1"/>
</dbReference>
<protein>
    <recommendedName>
        <fullName evidence="7">HIG1 domain-containing protein</fullName>
    </recommendedName>
</protein>
<keyword evidence="9" id="KW-1185">Reference proteome</keyword>
<evidence type="ECO:0000256" key="6">
    <source>
        <dbReference type="SAM" id="Phobius"/>
    </source>
</evidence>
<evidence type="ECO:0000313" key="8">
    <source>
        <dbReference type="EMBL" id="KAK6178016.1"/>
    </source>
</evidence>
<dbReference type="InterPro" id="IPR007667">
    <property type="entry name" value="Hypoxia_induced_domain"/>
</dbReference>
<reference evidence="8 9" key="1">
    <citation type="submission" date="2024-01" db="EMBL/GenBank/DDBJ databases">
        <title>The genome of the rayed Mediterranean limpet Patella caerulea (Linnaeus, 1758).</title>
        <authorList>
            <person name="Anh-Thu Weber A."/>
            <person name="Halstead-Nussloch G."/>
        </authorList>
    </citation>
    <scope>NUCLEOTIDE SEQUENCE [LARGE SCALE GENOMIC DNA]</scope>
    <source>
        <strain evidence="8">AATW-2023a</strain>
        <tissue evidence="8">Whole specimen</tissue>
    </source>
</reference>
<evidence type="ECO:0000259" key="7">
    <source>
        <dbReference type="PROSITE" id="PS51503"/>
    </source>
</evidence>
<feature type="region of interest" description="Disordered" evidence="5">
    <location>
        <begin position="1"/>
        <end position="20"/>
    </location>
</feature>
<dbReference type="GO" id="GO:0031966">
    <property type="term" value="C:mitochondrial membrane"/>
    <property type="evidence" value="ECO:0007669"/>
    <property type="project" value="UniProtKB-SubCell"/>
</dbReference>
<evidence type="ECO:0000256" key="4">
    <source>
        <dbReference type="ARBA" id="ARBA00023136"/>
    </source>
</evidence>
<evidence type="ECO:0000256" key="5">
    <source>
        <dbReference type="SAM" id="MobiDB-lite"/>
    </source>
</evidence>
<dbReference type="EMBL" id="JAZGQO010000009">
    <property type="protein sequence ID" value="KAK6178016.1"/>
    <property type="molecule type" value="Genomic_DNA"/>
</dbReference>
<evidence type="ECO:0000256" key="3">
    <source>
        <dbReference type="ARBA" id="ARBA00022989"/>
    </source>
</evidence>
<feature type="transmembrane region" description="Helical" evidence="6">
    <location>
        <begin position="89"/>
        <end position="111"/>
    </location>
</feature>
<comment type="subcellular location">
    <subcellularLocation>
        <location evidence="1">Mitochondrion membrane</location>
    </subcellularLocation>
</comment>
<sequence>MQQRSRSKAELPKSVETEMKEKNEEFEFDYMPIPREDLGAPIETNYDRFIRKSKENPFVPMGMGVTTLALSYGLYQMKTGDRQMSQRMMRVRIVAQGATVVALMVGVLMGVGKPSK</sequence>
<dbReference type="GO" id="GO:0097250">
    <property type="term" value="P:mitochondrial respirasome assembly"/>
    <property type="evidence" value="ECO:0007669"/>
    <property type="project" value="TreeGrafter"/>
</dbReference>
<evidence type="ECO:0000256" key="2">
    <source>
        <dbReference type="ARBA" id="ARBA00022692"/>
    </source>
</evidence>
<keyword evidence="2 6" id="KW-0812">Transmembrane</keyword>
<comment type="caution">
    <text evidence="8">The sequence shown here is derived from an EMBL/GenBank/DDBJ whole genome shotgun (WGS) entry which is preliminary data.</text>
</comment>
<dbReference type="Proteomes" id="UP001347796">
    <property type="component" value="Unassembled WGS sequence"/>
</dbReference>
<proteinExistence type="predicted"/>
<evidence type="ECO:0000256" key="1">
    <source>
        <dbReference type="ARBA" id="ARBA00004325"/>
    </source>
</evidence>
<gene>
    <name evidence="8" type="ORF">SNE40_012861</name>
</gene>